<dbReference type="RefSeq" id="WP_099392226.1">
    <property type="nucleotide sequence ID" value="NZ_PDYF01000019.1"/>
</dbReference>
<dbReference type="Pfam" id="PF12705">
    <property type="entry name" value="PDDEXK_1"/>
    <property type="match status" value="1"/>
</dbReference>
<keyword evidence="1" id="KW-0540">Nuclease</keyword>
<feature type="domain" description="PD-(D/E)XK endonuclease-like" evidence="10">
    <location>
        <begin position="773"/>
        <end position="1111"/>
    </location>
</feature>
<dbReference type="GO" id="GO:0005524">
    <property type="term" value="F:ATP binding"/>
    <property type="evidence" value="ECO:0007669"/>
    <property type="project" value="UniProtKB-KW"/>
</dbReference>
<name>A0A2G3DUF2_9FIRM</name>
<dbReference type="InterPro" id="IPR027417">
    <property type="entry name" value="P-loop_NTPase"/>
</dbReference>
<evidence type="ECO:0000313" key="13">
    <source>
        <dbReference type="Proteomes" id="UP000225889"/>
    </source>
</evidence>
<evidence type="ECO:0000256" key="3">
    <source>
        <dbReference type="ARBA" id="ARBA00022763"/>
    </source>
</evidence>
<dbReference type="GO" id="GO:0003677">
    <property type="term" value="F:DNA binding"/>
    <property type="evidence" value="ECO:0007669"/>
    <property type="project" value="UniProtKB-KW"/>
</dbReference>
<dbReference type="EMBL" id="PDYF01000019">
    <property type="protein sequence ID" value="PHU34523.1"/>
    <property type="molecule type" value="Genomic_DNA"/>
</dbReference>
<dbReference type="GO" id="GO:0004527">
    <property type="term" value="F:exonuclease activity"/>
    <property type="evidence" value="ECO:0007669"/>
    <property type="project" value="UniProtKB-KW"/>
</dbReference>
<keyword evidence="5" id="KW-0347">Helicase</keyword>
<evidence type="ECO:0000256" key="8">
    <source>
        <dbReference type="ARBA" id="ARBA00023125"/>
    </source>
</evidence>
<evidence type="ECO:0000256" key="7">
    <source>
        <dbReference type="ARBA" id="ARBA00022840"/>
    </source>
</evidence>
<sequence length="1145" mass="130281">MSLSLIIGNSGSGKSTSIYTRIIKESMEHKDKNFLVIVPEQYTMSTQRLLVSMHPNKCIMNIDVLSFNRLAYRVFEELGAAVHAVLDDTGKSLVIRKLVENHLNDLSVLKNNITRVSYITQVKSLISEMTQYNITPEKLKAMIDSPTMSESFKRKATDLSVLYSAFLDFIEGKYVTTESILSTLNSMIDDSDMVCDSTVVLDGFTGFTPIQYQLVEHMLKICSEVAVTITADESTPLFEDLADDELFSMSSEFVRKLSTISKRAGVEINEPCYISEDNGWLSTNPVLSHLENNIFRNKTKVYEGDVNDAINLVSLKNAREELEFVAINISRLVRAGMHYKDIAVVAPDLEQYRYLVSGIWSDYNIPYFIDAKTEILFHPMSEMVDSLFDIISRNFRCEDVFRFLRTGLTDLSFQEIDYLENYIIATGIRGKNKYFHPFAIRSNSYKEDEDLLKVNEIREKFIKPFVDFEGAVGKEATVQDIAKALYRFFLAYDVEKKINARGKLYEETDAVKSKEYSQIYPVIIDILDKMVSILGDDVMDMEEFHDIYEAGLSAASIGVIPPAADSVILGDIERTRLSNIKVLFCLGASDDSIPKKVENGGILSQLEREQLLDLGFELAPSDRQKSFRQRFYLYLMLTKPNEKLFLTMPRVDGAGKGVNPSYLVDVITKLFPAVSLREVEDFDIADRTLAKKSSLKLLIELINRISTYGIESLDDREKGVFVYLIDWAKNEESVDFDTCLKAAFYEHSPEKVDEDIMLAVNEAFNEDETVSGSVSKFEEYNECGYKYFLTYVLNLKEREEFELSSIDMGNFYHEAIERYSDSLKADGKSFKSVSKEEREAYIDMAINQTFEAMAKVNTLEDSTQRYIVESMKDTLRYTVEVITTQIKRGEFEPAFFEEPIQTSITDDVSGETIANLKGKVDRIDIAGDEDKAVRIIDYKSSGHKLDLNECYYGLSMQLPIYMGVVLEKLKERYPDSKLHSSAMLYYEMANKYLEASKNASTREEDRLKLSKMEGLLSSDKDDLYANDSTVGTLEGQTDKSSIVPYAIKKDGDLAKTTNAVSREDMETVIKYGAYTAQQAAKDIIAGKFDCTPARLGSIDACRFCRYRSVCHFNENEQGYEARTFAKLEDRDEVIRLMKEKMEEGE</sequence>
<evidence type="ECO:0000256" key="5">
    <source>
        <dbReference type="ARBA" id="ARBA00022806"/>
    </source>
</evidence>
<evidence type="ECO:0000256" key="1">
    <source>
        <dbReference type="ARBA" id="ARBA00022722"/>
    </source>
</evidence>
<reference evidence="12 13" key="2">
    <citation type="submission" date="2017-10" db="EMBL/GenBank/DDBJ databases">
        <authorList>
            <person name="Banno H."/>
            <person name="Chua N.-H."/>
        </authorList>
    </citation>
    <scope>NUCLEOTIDE SEQUENCE [LARGE SCALE GENOMIC DNA]</scope>
    <source>
        <strain evidence="12 13">JK626</strain>
    </source>
</reference>
<evidence type="ECO:0000313" key="12">
    <source>
        <dbReference type="EMBL" id="PHU34523.1"/>
    </source>
</evidence>
<gene>
    <name evidence="12" type="ORF">CSX01_09615</name>
</gene>
<dbReference type="SUPFAM" id="SSF52540">
    <property type="entry name" value="P-loop containing nucleoside triphosphate hydrolases"/>
    <property type="match status" value="1"/>
</dbReference>
<dbReference type="GO" id="GO:0006281">
    <property type="term" value="P:DNA repair"/>
    <property type="evidence" value="ECO:0007669"/>
    <property type="project" value="UniProtKB-KW"/>
</dbReference>
<protein>
    <submittedName>
        <fullName evidence="12">Uncharacterized protein</fullName>
    </submittedName>
</protein>
<feature type="domain" description="ATP-dependent helicase/deoxyribonuclease subunit B N-terminal" evidence="11">
    <location>
        <begin position="5"/>
        <end position="291"/>
    </location>
</feature>
<dbReference type="InterPro" id="IPR038726">
    <property type="entry name" value="PDDEXK_AddAB-type"/>
</dbReference>
<keyword evidence="8" id="KW-0238">DNA-binding</keyword>
<accession>A0A2G3DUF2</accession>
<evidence type="ECO:0000256" key="6">
    <source>
        <dbReference type="ARBA" id="ARBA00022839"/>
    </source>
</evidence>
<evidence type="ECO:0000259" key="10">
    <source>
        <dbReference type="Pfam" id="PF12705"/>
    </source>
</evidence>
<evidence type="ECO:0000256" key="9">
    <source>
        <dbReference type="ARBA" id="ARBA00023204"/>
    </source>
</evidence>
<dbReference type="Gene3D" id="3.90.320.10">
    <property type="match status" value="1"/>
</dbReference>
<proteinExistence type="predicted"/>
<dbReference type="AlphaFoldDB" id="A0A2G3DUF2"/>
<reference evidence="12 13" key="1">
    <citation type="submission" date="2017-10" db="EMBL/GenBank/DDBJ databases">
        <title>Resolving the taxonomy of Roseburia spp., Eubacterium rectale and Agathobacter spp. through phylogenomic analysis.</title>
        <authorList>
            <person name="Sheridan P.O."/>
            <person name="Walker A.W."/>
            <person name="Duncan S.H."/>
            <person name="Scott K.P."/>
            <person name="Toole P.W.O."/>
            <person name="Luis P."/>
            <person name="Flint H.J."/>
        </authorList>
    </citation>
    <scope>NUCLEOTIDE SEQUENCE [LARGE SCALE GENOMIC DNA]</scope>
    <source>
        <strain evidence="12 13">JK626</strain>
    </source>
</reference>
<dbReference type="PANTHER" id="PTHR30591">
    <property type="entry name" value="RECBCD ENZYME SUBUNIT RECC"/>
    <property type="match status" value="1"/>
</dbReference>
<keyword evidence="7" id="KW-0067">ATP-binding</keyword>
<dbReference type="Gene3D" id="3.40.50.300">
    <property type="entry name" value="P-loop containing nucleotide triphosphate hydrolases"/>
    <property type="match status" value="3"/>
</dbReference>
<keyword evidence="4" id="KW-0378">Hydrolase</keyword>
<evidence type="ECO:0000259" key="11">
    <source>
        <dbReference type="Pfam" id="PF21445"/>
    </source>
</evidence>
<keyword evidence="3" id="KW-0227">DNA damage</keyword>
<comment type="caution">
    <text evidence="12">The sequence shown here is derived from an EMBL/GenBank/DDBJ whole genome shotgun (WGS) entry which is preliminary data.</text>
</comment>
<dbReference type="GO" id="GO:0006310">
    <property type="term" value="P:DNA recombination"/>
    <property type="evidence" value="ECO:0007669"/>
    <property type="project" value="TreeGrafter"/>
</dbReference>
<dbReference type="InterPro" id="IPR011604">
    <property type="entry name" value="PDDEXK-like_dom_sf"/>
</dbReference>
<dbReference type="PANTHER" id="PTHR30591:SF1">
    <property type="entry name" value="RECBCD ENZYME SUBUNIT RECC"/>
    <property type="match status" value="1"/>
</dbReference>
<evidence type="ECO:0000256" key="2">
    <source>
        <dbReference type="ARBA" id="ARBA00022741"/>
    </source>
</evidence>
<dbReference type="Pfam" id="PF21445">
    <property type="entry name" value="ADDB_N"/>
    <property type="match status" value="1"/>
</dbReference>
<keyword evidence="2" id="KW-0547">Nucleotide-binding</keyword>
<organism evidence="12 13">
    <name type="scientific">Pseudobutyrivibrio ruminis</name>
    <dbReference type="NCBI Taxonomy" id="46206"/>
    <lineage>
        <taxon>Bacteria</taxon>
        <taxon>Bacillati</taxon>
        <taxon>Bacillota</taxon>
        <taxon>Clostridia</taxon>
        <taxon>Lachnospirales</taxon>
        <taxon>Lachnospiraceae</taxon>
        <taxon>Pseudobutyrivibrio</taxon>
    </lineage>
</organism>
<dbReference type="InterPro" id="IPR049035">
    <property type="entry name" value="ADDB_N"/>
</dbReference>
<dbReference type="Proteomes" id="UP000225889">
    <property type="component" value="Unassembled WGS sequence"/>
</dbReference>
<keyword evidence="6" id="KW-0269">Exonuclease</keyword>
<keyword evidence="9" id="KW-0234">DNA repair</keyword>
<evidence type="ECO:0000256" key="4">
    <source>
        <dbReference type="ARBA" id="ARBA00022801"/>
    </source>
</evidence>
<dbReference type="GO" id="GO:0004386">
    <property type="term" value="F:helicase activity"/>
    <property type="evidence" value="ECO:0007669"/>
    <property type="project" value="UniProtKB-KW"/>
</dbReference>